<evidence type="ECO:0000259" key="2">
    <source>
        <dbReference type="PROSITE" id="PS50968"/>
    </source>
</evidence>
<sequence>MEVKARMPGKVDEVKVKVGDAVEQNSVLMIVEAMKMKTPVGAPQAGTVKEIKAAGDRVSAGDVLAVIE</sequence>
<dbReference type="InterPro" id="IPR050709">
    <property type="entry name" value="Biotin_Carboxyl_Carrier/Decarb"/>
</dbReference>
<accession>A0ABV0BLP2</accession>
<dbReference type="PANTHER" id="PTHR45266:SF3">
    <property type="entry name" value="OXALOACETATE DECARBOXYLASE ALPHA CHAIN"/>
    <property type="match status" value="1"/>
</dbReference>
<protein>
    <submittedName>
        <fullName evidence="3">Biotin/lipoyl-containing protein</fullName>
    </submittedName>
</protein>
<keyword evidence="1" id="KW-0092">Biotin</keyword>
<dbReference type="Gene3D" id="2.40.50.100">
    <property type="match status" value="1"/>
</dbReference>
<dbReference type="InterPro" id="IPR011053">
    <property type="entry name" value="Single_hybrid_motif"/>
</dbReference>
<dbReference type="InterPro" id="IPR000089">
    <property type="entry name" value="Biotin_lipoyl"/>
</dbReference>
<keyword evidence="4" id="KW-1185">Reference proteome</keyword>
<evidence type="ECO:0000313" key="3">
    <source>
        <dbReference type="EMBL" id="MEN3931607.1"/>
    </source>
</evidence>
<feature type="domain" description="Lipoyl-binding" evidence="2">
    <location>
        <begin position="1"/>
        <end position="68"/>
    </location>
</feature>
<dbReference type="PANTHER" id="PTHR45266">
    <property type="entry name" value="OXALOACETATE DECARBOXYLASE ALPHA CHAIN"/>
    <property type="match status" value="1"/>
</dbReference>
<evidence type="ECO:0000313" key="4">
    <source>
        <dbReference type="Proteomes" id="UP001418637"/>
    </source>
</evidence>
<dbReference type="CDD" id="cd06850">
    <property type="entry name" value="biotinyl_domain"/>
    <property type="match status" value="1"/>
</dbReference>
<dbReference type="Pfam" id="PF00364">
    <property type="entry name" value="Biotin_lipoyl"/>
    <property type="match status" value="1"/>
</dbReference>
<dbReference type="SUPFAM" id="SSF51230">
    <property type="entry name" value="Single hybrid motif"/>
    <property type="match status" value="1"/>
</dbReference>
<gene>
    <name evidence="3" type="ORF">WJT86_11140</name>
</gene>
<comment type="caution">
    <text evidence="3">The sequence shown here is derived from an EMBL/GenBank/DDBJ whole genome shotgun (WGS) entry which is preliminary data.</text>
</comment>
<dbReference type="PROSITE" id="PS50968">
    <property type="entry name" value="BIOTINYL_LIPOYL"/>
    <property type="match status" value="1"/>
</dbReference>
<reference evidence="3 4" key="1">
    <citation type="submission" date="2024-04" db="EMBL/GenBank/DDBJ databases">
        <title>A novel species isolated from cricket.</title>
        <authorList>
            <person name="Wang H.-C."/>
        </authorList>
    </citation>
    <scope>NUCLEOTIDE SEQUENCE [LARGE SCALE GENOMIC DNA]</scope>
    <source>
        <strain evidence="3 4">WL0021</strain>
    </source>
</reference>
<evidence type="ECO:0000256" key="1">
    <source>
        <dbReference type="ARBA" id="ARBA00023267"/>
    </source>
</evidence>
<proteinExistence type="predicted"/>
<dbReference type="Proteomes" id="UP001418637">
    <property type="component" value="Unassembled WGS sequence"/>
</dbReference>
<dbReference type="EMBL" id="JBBYXI010000004">
    <property type="protein sequence ID" value="MEN3931607.1"/>
    <property type="molecule type" value="Genomic_DNA"/>
</dbReference>
<name>A0ABV0BLP2_9HYPH</name>
<dbReference type="RefSeq" id="WP_346337649.1">
    <property type="nucleotide sequence ID" value="NZ_JBBYXI010000004.1"/>
</dbReference>
<organism evidence="3 4">
    <name type="scientific">Hohaiivirga grylli</name>
    <dbReference type="NCBI Taxonomy" id="3133970"/>
    <lineage>
        <taxon>Bacteria</taxon>
        <taxon>Pseudomonadati</taxon>
        <taxon>Pseudomonadota</taxon>
        <taxon>Alphaproteobacteria</taxon>
        <taxon>Hyphomicrobiales</taxon>
        <taxon>Methylobacteriaceae</taxon>
        <taxon>Hohaiivirga</taxon>
    </lineage>
</organism>